<evidence type="ECO:0000313" key="3">
    <source>
        <dbReference type="Proteomes" id="UP000663879"/>
    </source>
</evidence>
<evidence type="ECO:0008006" key="4">
    <source>
        <dbReference type="Google" id="ProtNLM"/>
    </source>
</evidence>
<gene>
    <name evidence="2" type="ORF">OXX778_LOCUS20435</name>
</gene>
<sequence length="202" mass="22948">MHGCKRLLIQSYIDEYLWRYNNVCNDRKSSYDLILKYIAKYYPPGTELNNFEKIASCAIGINDAVDETEEEGSTYYAGSSSNSDSGSEVNSDILGSLNSDNEKLGISMIGYDDELDLIKVARYYTTNEEKIDQINSQLSNVALSLLKYRSLVFEKNALEQPKSSKETIEKVKKVLSNPVECSVCGKYFEEKGLKTHMNRMHK</sequence>
<feature type="region of interest" description="Disordered" evidence="1">
    <location>
        <begin position="71"/>
        <end position="92"/>
    </location>
</feature>
<reference evidence="2" key="1">
    <citation type="submission" date="2021-02" db="EMBL/GenBank/DDBJ databases">
        <authorList>
            <person name="Nowell W R."/>
        </authorList>
    </citation>
    <scope>NUCLEOTIDE SEQUENCE</scope>
    <source>
        <strain evidence="2">Ploen Becks lab</strain>
    </source>
</reference>
<accession>A0A814MZ17</accession>
<evidence type="ECO:0000313" key="2">
    <source>
        <dbReference type="EMBL" id="CAF1086129.1"/>
    </source>
</evidence>
<feature type="compositionally biased region" description="Low complexity" evidence="1">
    <location>
        <begin position="78"/>
        <end position="92"/>
    </location>
</feature>
<name>A0A814MZ17_9BILA</name>
<proteinExistence type="predicted"/>
<organism evidence="2 3">
    <name type="scientific">Brachionus calyciflorus</name>
    <dbReference type="NCBI Taxonomy" id="104777"/>
    <lineage>
        <taxon>Eukaryota</taxon>
        <taxon>Metazoa</taxon>
        <taxon>Spiralia</taxon>
        <taxon>Gnathifera</taxon>
        <taxon>Rotifera</taxon>
        <taxon>Eurotatoria</taxon>
        <taxon>Monogononta</taxon>
        <taxon>Pseudotrocha</taxon>
        <taxon>Ploima</taxon>
        <taxon>Brachionidae</taxon>
        <taxon>Brachionus</taxon>
    </lineage>
</organism>
<comment type="caution">
    <text evidence="2">The sequence shown here is derived from an EMBL/GenBank/DDBJ whole genome shotgun (WGS) entry which is preliminary data.</text>
</comment>
<protein>
    <recommendedName>
        <fullName evidence="4">C2H2-type domain-containing protein</fullName>
    </recommendedName>
</protein>
<dbReference type="AlphaFoldDB" id="A0A814MZ17"/>
<keyword evidence="3" id="KW-1185">Reference proteome</keyword>
<dbReference type="OrthoDB" id="5598606at2759"/>
<evidence type="ECO:0000256" key="1">
    <source>
        <dbReference type="SAM" id="MobiDB-lite"/>
    </source>
</evidence>
<dbReference type="EMBL" id="CAJNOC010006796">
    <property type="protein sequence ID" value="CAF1086129.1"/>
    <property type="molecule type" value="Genomic_DNA"/>
</dbReference>
<dbReference type="Proteomes" id="UP000663879">
    <property type="component" value="Unassembled WGS sequence"/>
</dbReference>